<evidence type="ECO:0000313" key="3">
    <source>
        <dbReference type="EMBL" id="KAH7361776.1"/>
    </source>
</evidence>
<organism evidence="3 4">
    <name type="scientific">Plectosphaerella cucumerina</name>
    <dbReference type="NCBI Taxonomy" id="40658"/>
    <lineage>
        <taxon>Eukaryota</taxon>
        <taxon>Fungi</taxon>
        <taxon>Dikarya</taxon>
        <taxon>Ascomycota</taxon>
        <taxon>Pezizomycotina</taxon>
        <taxon>Sordariomycetes</taxon>
        <taxon>Hypocreomycetidae</taxon>
        <taxon>Glomerellales</taxon>
        <taxon>Plectosphaerellaceae</taxon>
        <taxon>Plectosphaerella</taxon>
    </lineage>
</organism>
<dbReference type="SUPFAM" id="SSF54001">
    <property type="entry name" value="Cysteine proteinases"/>
    <property type="match status" value="1"/>
</dbReference>
<dbReference type="GO" id="GO:0016407">
    <property type="term" value="F:acetyltransferase activity"/>
    <property type="evidence" value="ECO:0007669"/>
    <property type="project" value="InterPro"/>
</dbReference>
<gene>
    <name evidence="3" type="ORF">B0T11DRAFT_77792</name>
</gene>
<dbReference type="InterPro" id="IPR001447">
    <property type="entry name" value="Arylamine_N-AcTrfase"/>
</dbReference>
<sequence length="293" mass="32965">MSFSQAQLDAYLTHINFPPLLHPSDPLSRLRLLQAHHLARIPFESLSLHYSPHRLLTLDIPSLFSKIITHSRGGYCMELNALFASLLRSLGYTLFSSGGRVWEQDHWTGLSHMINIVTINNTRYLVDVGFGSGGSMQPIPLIHGTEFPQIPPARGKLEHTALPEHADHSQRVWLYSTQAEENAPWERRMMFLDVEFFPADYAVMNLSPMTQPQSFFVQNVLASQVLLDEEKRPSGVVSMLGGTVRRKGGGEDVVLVECKTEEERVEALEKYFDIVLSEAERNGIKGLPSELKG</sequence>
<evidence type="ECO:0000256" key="2">
    <source>
        <dbReference type="RuleBase" id="RU003452"/>
    </source>
</evidence>
<keyword evidence="2" id="KW-0808">Transferase</keyword>
<dbReference type="PANTHER" id="PTHR11786">
    <property type="entry name" value="N-HYDROXYARYLAMINE O-ACETYLTRANSFERASE"/>
    <property type="match status" value="1"/>
</dbReference>
<dbReference type="PANTHER" id="PTHR11786:SF0">
    <property type="entry name" value="ARYLAMINE N-ACETYLTRANSFERASE 4-RELATED"/>
    <property type="match status" value="1"/>
</dbReference>
<dbReference type="AlphaFoldDB" id="A0A8K0TK88"/>
<comment type="caution">
    <text evidence="3">The sequence shown here is derived from an EMBL/GenBank/DDBJ whole genome shotgun (WGS) entry which is preliminary data.</text>
</comment>
<name>A0A8K0TK88_9PEZI</name>
<keyword evidence="2" id="KW-0012">Acyltransferase</keyword>
<dbReference type="EMBL" id="JAGPXD010000003">
    <property type="protein sequence ID" value="KAH7361776.1"/>
    <property type="molecule type" value="Genomic_DNA"/>
</dbReference>
<dbReference type="Gene3D" id="3.30.2140.20">
    <property type="match status" value="1"/>
</dbReference>
<dbReference type="InterPro" id="IPR038765">
    <property type="entry name" value="Papain-like_cys_pep_sf"/>
</dbReference>
<protein>
    <submittedName>
        <fullName evidence="3">N-acetyltransferase family protein</fullName>
    </submittedName>
</protein>
<keyword evidence="4" id="KW-1185">Reference proteome</keyword>
<dbReference type="OrthoDB" id="10260017at2759"/>
<dbReference type="InterPro" id="IPR053710">
    <property type="entry name" value="Arylamine_NAT_domain_sf"/>
</dbReference>
<proteinExistence type="inferred from homology"/>
<comment type="similarity">
    <text evidence="1 2">Belongs to the arylamine N-acetyltransferase family.</text>
</comment>
<dbReference type="PRINTS" id="PR01543">
    <property type="entry name" value="ANATRNSFRASE"/>
</dbReference>
<dbReference type="Proteomes" id="UP000813385">
    <property type="component" value="Unassembled WGS sequence"/>
</dbReference>
<accession>A0A8K0TK88</accession>
<evidence type="ECO:0000256" key="1">
    <source>
        <dbReference type="ARBA" id="ARBA00006547"/>
    </source>
</evidence>
<evidence type="ECO:0000313" key="4">
    <source>
        <dbReference type="Proteomes" id="UP000813385"/>
    </source>
</evidence>
<reference evidence="3" key="1">
    <citation type="journal article" date="2021" name="Nat. Commun.">
        <title>Genetic determinants of endophytism in the Arabidopsis root mycobiome.</title>
        <authorList>
            <person name="Mesny F."/>
            <person name="Miyauchi S."/>
            <person name="Thiergart T."/>
            <person name="Pickel B."/>
            <person name="Atanasova L."/>
            <person name="Karlsson M."/>
            <person name="Huettel B."/>
            <person name="Barry K.W."/>
            <person name="Haridas S."/>
            <person name="Chen C."/>
            <person name="Bauer D."/>
            <person name="Andreopoulos W."/>
            <person name="Pangilinan J."/>
            <person name="LaButti K."/>
            <person name="Riley R."/>
            <person name="Lipzen A."/>
            <person name="Clum A."/>
            <person name="Drula E."/>
            <person name="Henrissat B."/>
            <person name="Kohler A."/>
            <person name="Grigoriev I.V."/>
            <person name="Martin F.M."/>
            <person name="Hacquard S."/>
        </authorList>
    </citation>
    <scope>NUCLEOTIDE SEQUENCE</scope>
    <source>
        <strain evidence="3">MPI-CAGE-AT-0016</strain>
    </source>
</reference>
<dbReference type="Pfam" id="PF00797">
    <property type="entry name" value="Acetyltransf_2"/>
    <property type="match status" value="1"/>
</dbReference>